<dbReference type="Pfam" id="PF00004">
    <property type="entry name" value="AAA"/>
    <property type="match status" value="2"/>
</dbReference>
<comment type="caution">
    <text evidence="9">The sequence shown here is derived from an EMBL/GenBank/DDBJ whole genome shotgun (WGS) entry which is preliminary data.</text>
</comment>
<evidence type="ECO:0000313" key="9">
    <source>
        <dbReference type="EMBL" id="OMH85472.1"/>
    </source>
</evidence>
<gene>
    <name evidence="9" type="ORF">AX774_g962</name>
</gene>
<comment type="catalytic activity">
    <reaction evidence="7">
        <text>ATP + H2O = ADP + phosphate + H(+)</text>
        <dbReference type="Rhea" id="RHEA:13065"/>
        <dbReference type="ChEBI" id="CHEBI:15377"/>
        <dbReference type="ChEBI" id="CHEBI:15378"/>
        <dbReference type="ChEBI" id="CHEBI:30616"/>
        <dbReference type="ChEBI" id="CHEBI:43474"/>
        <dbReference type="ChEBI" id="CHEBI:456216"/>
    </reaction>
    <physiologicalReaction direction="left-to-right" evidence="7">
        <dbReference type="Rhea" id="RHEA:13066"/>
    </physiologicalReaction>
</comment>
<dbReference type="InterPro" id="IPR003593">
    <property type="entry name" value="AAA+_ATPase"/>
</dbReference>
<dbReference type="InterPro" id="IPR003959">
    <property type="entry name" value="ATPase_AAA_core"/>
</dbReference>
<feature type="domain" description="AAA+ ATPase" evidence="8">
    <location>
        <begin position="183"/>
        <end position="323"/>
    </location>
</feature>
<sequence length="724" mass="79932">MEEMLKDEPVDPSNNAIVFPKASEFLEYILEVDIPMKRQKRALVEKSIQRVTPVLKQNFSIDVDENPIEQDSENILPNESNLMVVNEKNVLNNQMVKYWKQNTATTTTTTTMTTTTAAQITKPTEKASSADIEKNKQAESEKVKKVIKFSDMGGIEPIVEEVLELIVMPIKHSEIYLYTGVKPPRGVLLYGPPGCGKTMLAKAIAAEAGVTFLEVSAPEIVSGMSGESEKKLRDLFAQAIKQAPSIIFIDEIDAITPKRETAQREMERRIVAQLLTCIDSLSWENTGNKHVVLLGATNRPDSLDPALRRAGRFDREIMMSVPDESAREKILKVITDGLKLSEDFDFRELSKRCPGYVGADLHALVTAAGMIAVKRIFSILANQDEIQDLTIRKFLADFQDPLSPDQLESLVITNQDFMSALSKVQPSAQREGFATVPGVTWESIGALQDIRNQLRFSITEPIKHPELFKSVGITSPAGVLLWGPPGCGKTLLAKAIANEAQANFISIKGPELLNKYVGESEKAIRQVFSRARASNPCIIFFDEVDALCPKRDLNSTDSISRIVNTLLTELDGIEDRKNVFIIAATNRPDIIDPAILRPGRLDKLLYVGLPSEAERLDILKTLTRNTPLNCDVDLPLISKNKRLSNFTGADLASLVRESCVSAINKFLSDPENSADPSSEASSKKAVLVSGDDFAFAFNNVSPSVNLSDLGRYLSLKEKYSSMSI</sequence>
<dbReference type="CDD" id="cd19530">
    <property type="entry name" value="RecA-like_NVL_r2-like"/>
    <property type="match status" value="1"/>
</dbReference>
<reference evidence="10" key="1">
    <citation type="submission" date="2017-01" db="EMBL/GenBank/DDBJ databases">
        <authorList>
            <person name="Wang Y."/>
            <person name="White M."/>
            <person name="Kvist S."/>
            <person name="Moncalvo J.-M."/>
        </authorList>
    </citation>
    <scope>NUCLEOTIDE SEQUENCE [LARGE SCALE GENOMIC DNA]</scope>
    <source>
        <strain evidence="10">COL-18-3</strain>
    </source>
</reference>
<dbReference type="GO" id="GO:0003723">
    <property type="term" value="F:RNA binding"/>
    <property type="evidence" value="ECO:0007669"/>
    <property type="project" value="TreeGrafter"/>
</dbReference>
<dbReference type="EMBL" id="LSSK01000076">
    <property type="protein sequence ID" value="OMH85472.1"/>
    <property type="molecule type" value="Genomic_DNA"/>
</dbReference>
<organism evidence="9 10">
    <name type="scientific">Zancudomyces culisetae</name>
    <name type="common">Gut fungus</name>
    <name type="synonym">Smittium culisetae</name>
    <dbReference type="NCBI Taxonomy" id="1213189"/>
    <lineage>
        <taxon>Eukaryota</taxon>
        <taxon>Fungi</taxon>
        <taxon>Fungi incertae sedis</taxon>
        <taxon>Zoopagomycota</taxon>
        <taxon>Kickxellomycotina</taxon>
        <taxon>Harpellomycetes</taxon>
        <taxon>Harpellales</taxon>
        <taxon>Legeriomycetaceae</taxon>
        <taxon>Zancudomyces</taxon>
    </lineage>
</organism>
<evidence type="ECO:0000256" key="2">
    <source>
        <dbReference type="ARBA" id="ARBA00022593"/>
    </source>
</evidence>
<dbReference type="GO" id="GO:0016887">
    <property type="term" value="F:ATP hydrolysis activity"/>
    <property type="evidence" value="ECO:0007669"/>
    <property type="project" value="InterPro"/>
</dbReference>
<dbReference type="InterPro" id="IPR041569">
    <property type="entry name" value="AAA_lid_3"/>
</dbReference>
<proteinExistence type="inferred from homology"/>
<evidence type="ECO:0000256" key="5">
    <source>
        <dbReference type="ARBA" id="ARBA00032509"/>
    </source>
</evidence>
<feature type="domain" description="AAA+ ATPase" evidence="8">
    <location>
        <begin position="475"/>
        <end position="611"/>
    </location>
</feature>
<protein>
    <recommendedName>
        <fullName evidence="6">Peroxisomal ATPase PEX1</fullName>
    </recommendedName>
    <alternativeName>
        <fullName evidence="5">Peroxin-1</fullName>
    </alternativeName>
</protein>
<evidence type="ECO:0000259" key="8">
    <source>
        <dbReference type="SMART" id="SM00382"/>
    </source>
</evidence>
<dbReference type="PROSITE" id="PS00674">
    <property type="entry name" value="AAA"/>
    <property type="match status" value="2"/>
</dbReference>
<evidence type="ECO:0000256" key="1">
    <source>
        <dbReference type="ARBA" id="ARBA00006914"/>
    </source>
</evidence>
<dbReference type="AlphaFoldDB" id="A0A1R1PX24"/>
<dbReference type="Proteomes" id="UP000188320">
    <property type="component" value="Unassembled WGS sequence"/>
</dbReference>
<dbReference type="PANTHER" id="PTHR23077">
    <property type="entry name" value="AAA-FAMILY ATPASE"/>
    <property type="match status" value="1"/>
</dbReference>
<dbReference type="PANTHER" id="PTHR23077:SF171">
    <property type="entry name" value="NUCLEAR VALOSIN-CONTAINING PROTEIN-LIKE"/>
    <property type="match status" value="1"/>
</dbReference>
<keyword evidence="4" id="KW-0067">ATP-binding</keyword>
<evidence type="ECO:0000256" key="3">
    <source>
        <dbReference type="ARBA" id="ARBA00022741"/>
    </source>
</evidence>
<comment type="similarity">
    <text evidence="1">Belongs to the AAA ATPase family.</text>
</comment>
<accession>A0A1R1PX24</accession>
<dbReference type="GO" id="GO:0042254">
    <property type="term" value="P:ribosome biogenesis"/>
    <property type="evidence" value="ECO:0007669"/>
    <property type="project" value="TreeGrafter"/>
</dbReference>
<dbReference type="FunFam" id="3.40.50.300:FF:000365">
    <property type="entry name" value="Ribosome biogenesis ATPase RIX7"/>
    <property type="match status" value="1"/>
</dbReference>
<name>A0A1R1PX24_ZANCU</name>
<evidence type="ECO:0000313" key="10">
    <source>
        <dbReference type="Proteomes" id="UP000188320"/>
    </source>
</evidence>
<dbReference type="Gene3D" id="3.40.50.300">
    <property type="entry name" value="P-loop containing nucleotide triphosphate hydrolases"/>
    <property type="match status" value="2"/>
</dbReference>
<dbReference type="FunFam" id="3.40.50.300:FF:000149">
    <property type="entry name" value="Nuclear valosin-containing protein-like"/>
    <property type="match status" value="1"/>
</dbReference>
<keyword evidence="2" id="KW-0962">Peroxisome biogenesis</keyword>
<dbReference type="GO" id="GO:0005634">
    <property type="term" value="C:nucleus"/>
    <property type="evidence" value="ECO:0007669"/>
    <property type="project" value="TreeGrafter"/>
</dbReference>
<dbReference type="InterPro" id="IPR050168">
    <property type="entry name" value="AAA_ATPase_domain"/>
</dbReference>
<evidence type="ECO:0000256" key="6">
    <source>
        <dbReference type="ARBA" id="ARBA00034532"/>
    </source>
</evidence>
<dbReference type="InterPro" id="IPR027417">
    <property type="entry name" value="P-loop_NTPase"/>
</dbReference>
<dbReference type="CDD" id="cd19518">
    <property type="entry name" value="RecA-like_NVL_r1-like"/>
    <property type="match status" value="1"/>
</dbReference>
<dbReference type="Pfam" id="PF17862">
    <property type="entry name" value="AAA_lid_3"/>
    <property type="match status" value="1"/>
</dbReference>
<keyword evidence="3" id="KW-0547">Nucleotide-binding</keyword>
<dbReference type="SUPFAM" id="SSF52540">
    <property type="entry name" value="P-loop containing nucleoside triphosphate hydrolases"/>
    <property type="match status" value="2"/>
</dbReference>
<dbReference type="SMART" id="SM00382">
    <property type="entry name" value="AAA"/>
    <property type="match status" value="2"/>
</dbReference>
<dbReference type="InterPro" id="IPR003960">
    <property type="entry name" value="ATPase_AAA_CS"/>
</dbReference>
<evidence type="ECO:0000256" key="4">
    <source>
        <dbReference type="ARBA" id="ARBA00022840"/>
    </source>
</evidence>
<dbReference type="OrthoDB" id="27435at2759"/>
<keyword evidence="10" id="KW-1185">Reference proteome</keyword>
<evidence type="ECO:0000256" key="7">
    <source>
        <dbReference type="ARBA" id="ARBA00048778"/>
    </source>
</evidence>
<dbReference type="GO" id="GO:1990275">
    <property type="term" value="F:preribosome binding"/>
    <property type="evidence" value="ECO:0007669"/>
    <property type="project" value="TreeGrafter"/>
</dbReference>
<dbReference type="FunFam" id="1.10.8.60:FF:000081">
    <property type="entry name" value="AAA family ATPase/60S ribosome export protein"/>
    <property type="match status" value="1"/>
</dbReference>
<dbReference type="GO" id="GO:0005524">
    <property type="term" value="F:ATP binding"/>
    <property type="evidence" value="ECO:0007669"/>
    <property type="project" value="UniProtKB-KW"/>
</dbReference>
<dbReference type="GO" id="GO:0007031">
    <property type="term" value="P:peroxisome organization"/>
    <property type="evidence" value="ECO:0007669"/>
    <property type="project" value="UniProtKB-KW"/>
</dbReference>
<dbReference type="Gene3D" id="1.10.8.60">
    <property type="match status" value="2"/>
</dbReference>